<comment type="caution">
    <text evidence="1">The sequence shown here is derived from an EMBL/GenBank/DDBJ whole genome shotgun (WGS) entry which is preliminary data.</text>
</comment>
<reference evidence="1 2" key="1">
    <citation type="journal article" date="2018" name="Front. Plant Sci.">
        <title>Red Clover (Trifolium pratense) and Zigzag Clover (T. medium) - A Picture of Genomic Similarities and Differences.</title>
        <authorList>
            <person name="Dluhosova J."/>
            <person name="Istvanek J."/>
            <person name="Nedelnik J."/>
            <person name="Repkova J."/>
        </authorList>
    </citation>
    <scope>NUCLEOTIDE SEQUENCE [LARGE SCALE GENOMIC DNA]</scope>
    <source>
        <strain evidence="2">cv. 10/8</strain>
        <tissue evidence="1">Leaf</tissue>
    </source>
</reference>
<dbReference type="EMBL" id="LXQA010949627">
    <property type="protein sequence ID" value="MCI78380.1"/>
    <property type="molecule type" value="Genomic_DNA"/>
</dbReference>
<sequence>MVDSRALSD</sequence>
<organism evidence="1 2">
    <name type="scientific">Trifolium medium</name>
    <dbReference type="NCBI Taxonomy" id="97028"/>
    <lineage>
        <taxon>Eukaryota</taxon>
        <taxon>Viridiplantae</taxon>
        <taxon>Streptophyta</taxon>
        <taxon>Embryophyta</taxon>
        <taxon>Tracheophyta</taxon>
        <taxon>Spermatophyta</taxon>
        <taxon>Magnoliopsida</taxon>
        <taxon>eudicotyledons</taxon>
        <taxon>Gunneridae</taxon>
        <taxon>Pentapetalae</taxon>
        <taxon>rosids</taxon>
        <taxon>fabids</taxon>
        <taxon>Fabales</taxon>
        <taxon>Fabaceae</taxon>
        <taxon>Papilionoideae</taxon>
        <taxon>50 kb inversion clade</taxon>
        <taxon>NPAAA clade</taxon>
        <taxon>Hologalegina</taxon>
        <taxon>IRL clade</taxon>
        <taxon>Trifolieae</taxon>
        <taxon>Trifolium</taxon>
    </lineage>
</organism>
<protein>
    <submittedName>
        <fullName evidence="1">Uncharacterized protein</fullName>
    </submittedName>
</protein>
<dbReference type="Proteomes" id="UP000265520">
    <property type="component" value="Unassembled WGS sequence"/>
</dbReference>
<proteinExistence type="predicted"/>
<gene>
    <name evidence="1" type="ORF">A2U01_0099650</name>
</gene>
<keyword evidence="2" id="KW-1185">Reference proteome</keyword>
<feature type="non-terminal residue" evidence="1">
    <location>
        <position position="9"/>
    </location>
</feature>
<evidence type="ECO:0000313" key="2">
    <source>
        <dbReference type="Proteomes" id="UP000265520"/>
    </source>
</evidence>
<evidence type="ECO:0000313" key="1">
    <source>
        <dbReference type="EMBL" id="MCI78380.1"/>
    </source>
</evidence>
<name>A0A392UW21_9FABA</name>
<accession>A0A392UW21</accession>